<dbReference type="CDD" id="cd02440">
    <property type="entry name" value="AdoMet_MTases"/>
    <property type="match status" value="1"/>
</dbReference>
<dbReference type="EMBL" id="CADCSU010000121">
    <property type="protein sequence ID" value="CAA9201071.1"/>
    <property type="molecule type" value="Genomic_DNA"/>
</dbReference>
<accession>A0A6J4GS25</accession>
<evidence type="ECO:0000313" key="2">
    <source>
        <dbReference type="EMBL" id="CAA9201071.1"/>
    </source>
</evidence>
<evidence type="ECO:0000259" key="1">
    <source>
        <dbReference type="Pfam" id="PF08241"/>
    </source>
</evidence>
<dbReference type="RefSeq" id="WP_173971892.1">
    <property type="nucleotide sequence ID" value="NZ_CADCSU010000121.1"/>
</dbReference>
<dbReference type="SUPFAM" id="SSF53335">
    <property type="entry name" value="S-adenosyl-L-methionine-dependent methyltransferases"/>
    <property type="match status" value="1"/>
</dbReference>
<protein>
    <submittedName>
        <fullName evidence="2">2-methoxy-6-polyprenyl-1,4-benzoquinol methylase, mitochondrial</fullName>
        <ecNumber evidence="2">2.1.1.163</ecNumber>
    </submittedName>
</protein>
<dbReference type="Gene3D" id="3.40.50.150">
    <property type="entry name" value="Vaccinia Virus protein VP39"/>
    <property type="match status" value="1"/>
</dbReference>
<dbReference type="Pfam" id="PF08241">
    <property type="entry name" value="Methyltransf_11"/>
    <property type="match status" value="1"/>
</dbReference>
<dbReference type="GO" id="GO:0008757">
    <property type="term" value="F:S-adenosylmethionine-dependent methyltransferase activity"/>
    <property type="evidence" value="ECO:0007669"/>
    <property type="project" value="InterPro"/>
</dbReference>
<dbReference type="GO" id="GO:0032259">
    <property type="term" value="P:methylation"/>
    <property type="evidence" value="ECO:0007669"/>
    <property type="project" value="UniProtKB-KW"/>
</dbReference>
<dbReference type="GO" id="GO:0043770">
    <property type="term" value="F:demethylmenaquinone methyltransferase activity"/>
    <property type="evidence" value="ECO:0007669"/>
    <property type="project" value="UniProtKB-EC"/>
</dbReference>
<keyword evidence="3" id="KW-1185">Reference proteome</keyword>
<dbReference type="InterPro" id="IPR013216">
    <property type="entry name" value="Methyltransf_11"/>
</dbReference>
<gene>
    <name evidence="2" type="primary">COQ5_2</name>
    <name evidence="2" type="ORF">FLA105534_03394</name>
</gene>
<dbReference type="PANTHER" id="PTHR42912:SF93">
    <property type="entry name" value="N6-ADENOSINE-METHYLTRANSFERASE TMT1A"/>
    <property type="match status" value="1"/>
</dbReference>
<dbReference type="PANTHER" id="PTHR42912">
    <property type="entry name" value="METHYLTRANSFERASE"/>
    <property type="match status" value="1"/>
</dbReference>
<evidence type="ECO:0000313" key="3">
    <source>
        <dbReference type="Proteomes" id="UP000479938"/>
    </source>
</evidence>
<dbReference type="AlphaFoldDB" id="A0A6J4GS25"/>
<keyword evidence="2" id="KW-0808">Transferase</keyword>
<sequence>MNEIVHYYNDLARTYDQDRFDNSYGKFIDSQERKILDKLLINQDEQILDLACGTGRLLNYASIGVDASAEMIAVAKRKFPEKTFLQNEADTINLAENSIGTIISFHFFMHLDQNKINQVLAESNRILKKNGRIIFDIPSRKRRNLLGYKKTNWHGASSLNIADLKANPDFVVKKTYGLLFFPIHRFPAFCRKFLVALDSFLANSFLKEYSSYLIIVLEKK</sequence>
<organism evidence="2 3">
    <name type="scientific">Flavobacterium bizetiae</name>
    <dbReference type="NCBI Taxonomy" id="2704140"/>
    <lineage>
        <taxon>Bacteria</taxon>
        <taxon>Pseudomonadati</taxon>
        <taxon>Bacteroidota</taxon>
        <taxon>Flavobacteriia</taxon>
        <taxon>Flavobacteriales</taxon>
        <taxon>Flavobacteriaceae</taxon>
        <taxon>Flavobacterium</taxon>
    </lineage>
</organism>
<name>A0A6J4GS25_9FLAO</name>
<reference evidence="2 3" key="1">
    <citation type="submission" date="2020-02" db="EMBL/GenBank/DDBJ databases">
        <authorList>
            <person name="Criscuolo A."/>
        </authorList>
    </citation>
    <scope>NUCLEOTIDE SEQUENCE [LARGE SCALE GENOMIC DNA]</scope>
    <source>
        <strain evidence="2">CIP105534</strain>
    </source>
</reference>
<feature type="domain" description="Methyltransferase type 11" evidence="1">
    <location>
        <begin position="48"/>
        <end position="135"/>
    </location>
</feature>
<dbReference type="InterPro" id="IPR050508">
    <property type="entry name" value="Methyltransf_Superfamily"/>
</dbReference>
<dbReference type="Proteomes" id="UP000479938">
    <property type="component" value="Unassembled WGS sequence"/>
</dbReference>
<dbReference type="InterPro" id="IPR029063">
    <property type="entry name" value="SAM-dependent_MTases_sf"/>
</dbReference>
<keyword evidence="2" id="KW-0489">Methyltransferase</keyword>
<dbReference type="EC" id="2.1.1.163" evidence="2"/>
<proteinExistence type="predicted"/>